<name>A0AAE1UZJ2_9SOLA</name>
<dbReference type="AlphaFoldDB" id="A0AAE1UZJ2"/>
<dbReference type="Proteomes" id="UP001291623">
    <property type="component" value="Unassembled WGS sequence"/>
</dbReference>
<dbReference type="InterPro" id="IPR052361">
    <property type="entry name" value="F-box_domain"/>
</dbReference>
<dbReference type="PANTHER" id="PTHR31790:SF294">
    <property type="entry name" value="F-BOX PROTEIN CPR30-LIKE ISOFORM X1"/>
    <property type="match status" value="1"/>
</dbReference>
<sequence length="247" mass="28025">MDCVWGLGYDATSDDYKILALDLNASAYAQPNVSVEILSLKSGSWRRIGNYPTDVCRLYGFRDSGVDYLPFVHGAFHWLGGVSQYYTIISFNISNEVYGEIPLLERMCNISHSRIIDHGVSVLGGMLCFYSTYDDCWQRTFKLWVMKDYGIKESWTKLITIRDANLFHSARPKHMFADGEVLLRCKHMGCFGTVTSTLCNLLNLRFLWLIVCLQSGKMSLYTEAEGSGICNCQLYWSPQQHEGGNAI</sequence>
<reference evidence="2" key="1">
    <citation type="submission" date="2023-12" db="EMBL/GenBank/DDBJ databases">
        <title>Genome assembly of Anisodus tanguticus.</title>
        <authorList>
            <person name="Wang Y.-J."/>
        </authorList>
    </citation>
    <scope>NUCLEOTIDE SEQUENCE</scope>
    <source>
        <strain evidence="2">KB-2021</strain>
        <tissue evidence="2">Leaf</tissue>
    </source>
</reference>
<feature type="domain" description="F-box associated beta-propeller type 1" evidence="1">
    <location>
        <begin position="3"/>
        <end position="177"/>
    </location>
</feature>
<dbReference type="EMBL" id="JAVYJV010000021">
    <property type="protein sequence ID" value="KAK4343044.1"/>
    <property type="molecule type" value="Genomic_DNA"/>
</dbReference>
<organism evidence="2 3">
    <name type="scientific">Anisodus tanguticus</name>
    <dbReference type="NCBI Taxonomy" id="243964"/>
    <lineage>
        <taxon>Eukaryota</taxon>
        <taxon>Viridiplantae</taxon>
        <taxon>Streptophyta</taxon>
        <taxon>Embryophyta</taxon>
        <taxon>Tracheophyta</taxon>
        <taxon>Spermatophyta</taxon>
        <taxon>Magnoliopsida</taxon>
        <taxon>eudicotyledons</taxon>
        <taxon>Gunneridae</taxon>
        <taxon>Pentapetalae</taxon>
        <taxon>asterids</taxon>
        <taxon>lamiids</taxon>
        <taxon>Solanales</taxon>
        <taxon>Solanaceae</taxon>
        <taxon>Solanoideae</taxon>
        <taxon>Hyoscyameae</taxon>
        <taxon>Anisodus</taxon>
    </lineage>
</organism>
<evidence type="ECO:0000313" key="3">
    <source>
        <dbReference type="Proteomes" id="UP001291623"/>
    </source>
</evidence>
<dbReference type="PANTHER" id="PTHR31790">
    <property type="entry name" value="OS02G0783600 PROTEIN"/>
    <property type="match status" value="1"/>
</dbReference>
<dbReference type="Pfam" id="PF07734">
    <property type="entry name" value="FBA_1"/>
    <property type="match status" value="1"/>
</dbReference>
<evidence type="ECO:0000313" key="2">
    <source>
        <dbReference type="EMBL" id="KAK4343044.1"/>
    </source>
</evidence>
<dbReference type="NCBIfam" id="TIGR01640">
    <property type="entry name" value="F_box_assoc_1"/>
    <property type="match status" value="1"/>
</dbReference>
<dbReference type="InterPro" id="IPR017451">
    <property type="entry name" value="F-box-assoc_interact_dom"/>
</dbReference>
<evidence type="ECO:0000259" key="1">
    <source>
        <dbReference type="Pfam" id="PF07734"/>
    </source>
</evidence>
<accession>A0AAE1UZJ2</accession>
<proteinExistence type="predicted"/>
<protein>
    <recommendedName>
        <fullName evidence="1">F-box associated beta-propeller type 1 domain-containing protein</fullName>
    </recommendedName>
</protein>
<dbReference type="InterPro" id="IPR006527">
    <property type="entry name" value="F-box-assoc_dom_typ1"/>
</dbReference>
<keyword evidence="3" id="KW-1185">Reference proteome</keyword>
<comment type="caution">
    <text evidence="2">The sequence shown here is derived from an EMBL/GenBank/DDBJ whole genome shotgun (WGS) entry which is preliminary data.</text>
</comment>
<gene>
    <name evidence="2" type="ORF">RND71_038860</name>
</gene>